<dbReference type="PROSITE" id="PS50929">
    <property type="entry name" value="ABC_TM1F"/>
    <property type="match status" value="1"/>
</dbReference>
<dbReference type="EMBL" id="CP107525">
    <property type="protein sequence ID" value="UZW64270.1"/>
    <property type="molecule type" value="Genomic_DNA"/>
</dbReference>
<dbReference type="Gene3D" id="1.20.1560.10">
    <property type="entry name" value="ABC transporter type 1, transmembrane domain"/>
    <property type="match status" value="1"/>
</dbReference>
<evidence type="ECO:0000313" key="14">
    <source>
        <dbReference type="Proteomes" id="UP001164481"/>
    </source>
</evidence>
<name>A0AAX3F232_MYCSY</name>
<evidence type="ECO:0000256" key="7">
    <source>
        <dbReference type="ARBA" id="ARBA00022840"/>
    </source>
</evidence>
<evidence type="ECO:0000256" key="2">
    <source>
        <dbReference type="ARBA" id="ARBA00005417"/>
    </source>
</evidence>
<keyword evidence="7 13" id="KW-0067">ATP-binding</keyword>
<keyword evidence="6" id="KW-0547">Nucleotide-binding</keyword>
<dbReference type="PANTHER" id="PTHR43394:SF1">
    <property type="entry name" value="ATP-BINDING CASSETTE SUB-FAMILY B MEMBER 10, MITOCHONDRIAL"/>
    <property type="match status" value="1"/>
</dbReference>
<organism evidence="13 14">
    <name type="scientific">Mycoplasmopsis synoviae</name>
    <name type="common">Mycoplasma synoviae</name>
    <dbReference type="NCBI Taxonomy" id="2109"/>
    <lineage>
        <taxon>Bacteria</taxon>
        <taxon>Bacillati</taxon>
        <taxon>Mycoplasmatota</taxon>
        <taxon>Mycoplasmoidales</taxon>
        <taxon>Metamycoplasmataceae</taxon>
        <taxon>Mycoplasmopsis</taxon>
    </lineage>
</organism>
<keyword evidence="3" id="KW-0813">Transport</keyword>
<feature type="domain" description="ABC transmembrane type-1" evidence="12">
    <location>
        <begin position="17"/>
        <end position="283"/>
    </location>
</feature>
<evidence type="ECO:0000313" key="13">
    <source>
        <dbReference type="EMBL" id="UZW64270.1"/>
    </source>
</evidence>
<dbReference type="InterPro" id="IPR003593">
    <property type="entry name" value="AAA+_ATPase"/>
</dbReference>
<dbReference type="Pfam" id="PF00664">
    <property type="entry name" value="ABC_membrane"/>
    <property type="match status" value="1"/>
</dbReference>
<comment type="similarity">
    <text evidence="2">Belongs to the ABC transporter superfamily.</text>
</comment>
<feature type="transmembrane region" description="Helical" evidence="10">
    <location>
        <begin position="178"/>
        <end position="196"/>
    </location>
</feature>
<feature type="domain" description="ABC transporter" evidence="11">
    <location>
        <begin position="357"/>
        <end position="591"/>
    </location>
</feature>
<dbReference type="Pfam" id="PF00005">
    <property type="entry name" value="ABC_tran"/>
    <property type="match status" value="1"/>
</dbReference>
<dbReference type="GO" id="GO:0005886">
    <property type="term" value="C:plasma membrane"/>
    <property type="evidence" value="ECO:0007669"/>
    <property type="project" value="UniProtKB-SubCell"/>
</dbReference>
<dbReference type="Proteomes" id="UP001164481">
    <property type="component" value="Chromosome"/>
</dbReference>
<dbReference type="InterPro" id="IPR011527">
    <property type="entry name" value="ABC1_TM_dom"/>
</dbReference>
<evidence type="ECO:0000256" key="4">
    <source>
        <dbReference type="ARBA" id="ARBA00022475"/>
    </source>
</evidence>
<feature type="transmembrane region" description="Helical" evidence="10">
    <location>
        <begin position="154"/>
        <end position="172"/>
    </location>
</feature>
<dbReference type="GO" id="GO:0016887">
    <property type="term" value="F:ATP hydrolysis activity"/>
    <property type="evidence" value="ECO:0007669"/>
    <property type="project" value="InterPro"/>
</dbReference>
<dbReference type="GO" id="GO:0015421">
    <property type="term" value="F:ABC-type oligopeptide transporter activity"/>
    <property type="evidence" value="ECO:0007669"/>
    <property type="project" value="TreeGrafter"/>
</dbReference>
<dbReference type="InterPro" id="IPR003439">
    <property type="entry name" value="ABC_transporter-like_ATP-bd"/>
</dbReference>
<dbReference type="InterPro" id="IPR017871">
    <property type="entry name" value="ABC_transporter-like_CS"/>
</dbReference>
<evidence type="ECO:0000259" key="12">
    <source>
        <dbReference type="PROSITE" id="PS50929"/>
    </source>
</evidence>
<reference evidence="13" key="1">
    <citation type="submission" date="2022-10" db="EMBL/GenBank/DDBJ databases">
        <authorList>
            <person name="Wei X."/>
        </authorList>
    </citation>
    <scope>NUCLEOTIDE SEQUENCE</scope>
    <source>
        <strain evidence="13">SD2</strain>
    </source>
</reference>
<evidence type="ECO:0000256" key="8">
    <source>
        <dbReference type="ARBA" id="ARBA00022989"/>
    </source>
</evidence>
<dbReference type="SUPFAM" id="SSF52540">
    <property type="entry name" value="P-loop containing nucleoside triphosphate hydrolases"/>
    <property type="match status" value="1"/>
</dbReference>
<feature type="transmembrane region" description="Helical" evidence="10">
    <location>
        <begin position="299"/>
        <end position="321"/>
    </location>
</feature>
<keyword evidence="8 10" id="KW-1133">Transmembrane helix</keyword>
<dbReference type="SUPFAM" id="SSF90123">
    <property type="entry name" value="ABC transporter transmembrane region"/>
    <property type="match status" value="1"/>
</dbReference>
<evidence type="ECO:0000256" key="10">
    <source>
        <dbReference type="SAM" id="Phobius"/>
    </source>
</evidence>
<dbReference type="InterPro" id="IPR036640">
    <property type="entry name" value="ABC1_TM_sf"/>
</dbReference>
<proteinExistence type="inferred from homology"/>
<evidence type="ECO:0000259" key="11">
    <source>
        <dbReference type="PROSITE" id="PS50893"/>
    </source>
</evidence>
<keyword evidence="9 10" id="KW-0472">Membrane</keyword>
<dbReference type="Gene3D" id="3.40.50.300">
    <property type="entry name" value="P-loop containing nucleotide triphosphate hydrolases"/>
    <property type="match status" value="1"/>
</dbReference>
<dbReference type="GO" id="GO:0005524">
    <property type="term" value="F:ATP binding"/>
    <property type="evidence" value="ECO:0007669"/>
    <property type="project" value="UniProtKB-KW"/>
</dbReference>
<dbReference type="SMART" id="SM00382">
    <property type="entry name" value="AAA"/>
    <property type="match status" value="1"/>
</dbReference>
<dbReference type="PROSITE" id="PS00211">
    <property type="entry name" value="ABC_TRANSPORTER_1"/>
    <property type="match status" value="1"/>
</dbReference>
<dbReference type="RefSeq" id="WP_154221724.1">
    <property type="nucleotide sequence ID" value="NZ_CP034544.1"/>
</dbReference>
<evidence type="ECO:0000256" key="5">
    <source>
        <dbReference type="ARBA" id="ARBA00022692"/>
    </source>
</evidence>
<evidence type="ECO:0000256" key="6">
    <source>
        <dbReference type="ARBA" id="ARBA00022741"/>
    </source>
</evidence>
<evidence type="ECO:0000256" key="3">
    <source>
        <dbReference type="ARBA" id="ARBA00022448"/>
    </source>
</evidence>
<reference evidence="13" key="2">
    <citation type="submission" date="2022-11" db="EMBL/GenBank/DDBJ databases">
        <title>complete genomes of mycoplasma synoviae ZX313 strain and SD2 strain.</title>
        <authorList>
            <person name="Zhong Q."/>
        </authorList>
    </citation>
    <scope>NUCLEOTIDE SEQUENCE</scope>
    <source>
        <strain evidence="13">SD2</strain>
    </source>
</reference>
<protein>
    <submittedName>
        <fullName evidence="13">ABC transporter ATP-binding protein/permease</fullName>
    </submittedName>
</protein>
<feature type="transmembrane region" description="Helical" evidence="10">
    <location>
        <begin position="72"/>
        <end position="101"/>
    </location>
</feature>
<comment type="subcellular location">
    <subcellularLocation>
        <location evidence="1">Cell membrane</location>
        <topology evidence="1">Multi-pass membrane protein</topology>
    </subcellularLocation>
</comment>
<accession>A0AAX3F232</accession>
<dbReference type="PROSITE" id="PS50893">
    <property type="entry name" value="ABC_TRANSPORTER_2"/>
    <property type="match status" value="1"/>
</dbReference>
<dbReference type="InterPro" id="IPR039421">
    <property type="entry name" value="Type_1_exporter"/>
</dbReference>
<evidence type="ECO:0000256" key="1">
    <source>
        <dbReference type="ARBA" id="ARBA00004651"/>
    </source>
</evidence>
<feature type="transmembrane region" description="Helical" evidence="10">
    <location>
        <begin position="256"/>
        <end position="279"/>
    </location>
</feature>
<sequence length="595" mass="67413">MWKIFLIAPKKAKIYYFIGLIFAFIWAGIVMMLPVLLSQFLSLIIQSENNAQLSIKLFAYWTIFQSNNFKDAIVFLIGITFALIVVGFISAFLSLLIVTWAGEMISANLRNILFAKYQKLSIKDISNLGVENLITRINDDVGVFWDFLMQSSNAFVRAPFFIAFGVVFALFTDLELSVSIFIILPFLFFTLTFVYLKTKSLIVKNKKNLESMTKNANDSVSGIRFIKSYNLQNYQFSKFKNSTKKWTSTEIKTQKYLNITTPVFFALINLISVIVYVFASKQLKLNPSDLNLIPKINVFIEYVILISFGVMICSQFLGVFFKAKVASKRIIEIIDMPYENLNVKNGIDLTDKNKYSITFKDLNYRYHIGLNNALSDLNFSLPGGKVLGIIGPTGSGKSTIANLLIYNMKYSDGHIYIDDNEITKINTKSLHEKVGIVYQDSILYSGSLKDNMLFAVENATDQEIDFALENACAKDFVYKLENNLNYEIEEGAVNLSGGQKQRISIARALLKNPKILILDDSLSALDNITAQKIISNIKNNYNSTMVIISQKINAIKHADLILVLDNGKITEQGSHLELLSKSKLYKEVYENQMEE</sequence>
<evidence type="ECO:0000256" key="9">
    <source>
        <dbReference type="ARBA" id="ARBA00023136"/>
    </source>
</evidence>
<dbReference type="InterPro" id="IPR027417">
    <property type="entry name" value="P-loop_NTPase"/>
</dbReference>
<keyword evidence="4" id="KW-1003">Cell membrane</keyword>
<dbReference type="PANTHER" id="PTHR43394">
    <property type="entry name" value="ATP-DEPENDENT PERMEASE MDL1, MITOCHONDRIAL"/>
    <property type="match status" value="1"/>
</dbReference>
<feature type="transmembrane region" description="Helical" evidence="10">
    <location>
        <begin position="14"/>
        <end position="37"/>
    </location>
</feature>
<dbReference type="AlphaFoldDB" id="A0AAX3F232"/>
<keyword evidence="5 10" id="KW-0812">Transmembrane</keyword>
<dbReference type="FunFam" id="3.40.50.300:FF:000221">
    <property type="entry name" value="Multidrug ABC transporter ATP-binding protein"/>
    <property type="match status" value="1"/>
</dbReference>
<gene>
    <name evidence="13" type="ORF">OIE46_02735</name>
</gene>